<protein>
    <submittedName>
        <fullName evidence="2">Thiocillin family RiPP</fullName>
    </submittedName>
</protein>
<evidence type="ECO:0000313" key="2">
    <source>
        <dbReference type="EMBL" id="AWI29062.1"/>
    </source>
</evidence>
<evidence type="ECO:0000313" key="3">
    <source>
        <dbReference type="Proteomes" id="UP000244900"/>
    </source>
</evidence>
<reference evidence="2 3" key="1">
    <citation type="submission" date="2018-05" db="EMBL/GenBank/DDBJ databases">
        <title>Complete genome sequence of sponge-derived Streptomyces sp. HNM0039.</title>
        <authorList>
            <person name="Huang X."/>
            <person name="Zhou S."/>
        </authorList>
    </citation>
    <scope>NUCLEOTIDE SEQUENCE [LARGE SCALE GENOMIC DNA]</scope>
    <source>
        <strain evidence="2 3">HNM0039</strain>
    </source>
</reference>
<organism evidence="2 3">
    <name type="scientific">Streptomyces tirandamycinicus</name>
    <dbReference type="NCBI Taxonomy" id="2174846"/>
    <lineage>
        <taxon>Bacteria</taxon>
        <taxon>Bacillati</taxon>
        <taxon>Actinomycetota</taxon>
        <taxon>Actinomycetes</taxon>
        <taxon>Kitasatosporales</taxon>
        <taxon>Streptomycetaceae</taxon>
        <taxon>Streptomyces</taxon>
    </lineage>
</organism>
<dbReference type="NCBIfam" id="NF033482">
    <property type="entry name" value="RiPP_thiocil"/>
    <property type="match status" value="1"/>
</dbReference>
<name>A0A2S1SRN4_9ACTN</name>
<accession>A0A2S1SRN4</accession>
<dbReference type="KEGG" id="stir:DDW44_09890"/>
<proteinExistence type="predicted"/>
<dbReference type="RefSeq" id="WP_017947953.1">
    <property type="nucleotide sequence ID" value="NZ_CP029188.1"/>
</dbReference>
<evidence type="ECO:0000256" key="1">
    <source>
        <dbReference type="SAM" id="MobiDB-lite"/>
    </source>
</evidence>
<dbReference type="Proteomes" id="UP000244900">
    <property type="component" value="Chromosome"/>
</dbReference>
<feature type="compositionally biased region" description="Polar residues" evidence="1">
    <location>
        <begin position="31"/>
        <end position="61"/>
    </location>
</feature>
<dbReference type="EMBL" id="CP029188">
    <property type="protein sequence ID" value="AWI29062.1"/>
    <property type="molecule type" value="Genomic_DNA"/>
</dbReference>
<gene>
    <name evidence="2" type="ORF">DDW44_09890</name>
</gene>
<dbReference type="AlphaFoldDB" id="A0A2S1SRN4"/>
<keyword evidence="3" id="KW-1185">Reference proteome</keyword>
<sequence>MNDITPVSGPALDLRLDQEAPELEVLPASHSPGSTVGTAATGSSISTPSGCFSSAGTASSA</sequence>
<dbReference type="InterPro" id="IPR049803">
    <property type="entry name" value="RiPP_thiocil-like"/>
</dbReference>
<feature type="region of interest" description="Disordered" evidence="1">
    <location>
        <begin position="1"/>
        <end position="61"/>
    </location>
</feature>
<dbReference type="OrthoDB" id="4297159at2"/>